<dbReference type="GO" id="GO:0016763">
    <property type="term" value="F:pentosyltransferase activity"/>
    <property type="evidence" value="ECO:0007669"/>
    <property type="project" value="InterPro"/>
</dbReference>
<evidence type="ECO:0000256" key="2">
    <source>
        <dbReference type="ARBA" id="ARBA00022676"/>
    </source>
</evidence>
<proteinExistence type="inferred from homology"/>
<evidence type="ECO:0000313" key="6">
    <source>
        <dbReference type="Proteomes" id="UP000509301"/>
    </source>
</evidence>
<dbReference type="AlphaFoldDB" id="A0A6N0NR77"/>
<dbReference type="InterPro" id="IPR035994">
    <property type="entry name" value="Nucleoside_phosphorylase_sf"/>
</dbReference>
<evidence type="ECO:0000256" key="3">
    <source>
        <dbReference type="ARBA" id="ARBA00022679"/>
    </source>
</evidence>
<keyword evidence="2" id="KW-0328">Glycosyltransferase</keyword>
<dbReference type="InterPro" id="IPR000845">
    <property type="entry name" value="Nucleoside_phosphorylase_d"/>
</dbReference>
<dbReference type="RefSeq" id="WP_174628956.1">
    <property type="nucleotide sequence ID" value="NZ_CP049074.1"/>
</dbReference>
<dbReference type="GeneID" id="55640579"/>
<name>A0A6N0NR77_9CREN</name>
<reference evidence="5 6" key="1">
    <citation type="submission" date="2020-02" db="EMBL/GenBank/DDBJ databases">
        <title>Comparative genome analysis reveals the metabolism and evolution of the thermophilic archaeal genus Metallosphaera.</title>
        <authorList>
            <person name="Jiang C."/>
        </authorList>
    </citation>
    <scope>NUCLEOTIDE SEQUENCE [LARGE SCALE GENOMIC DNA]</scope>
    <source>
        <strain evidence="5 6">Ric-A</strain>
    </source>
</reference>
<keyword evidence="6" id="KW-1185">Reference proteome</keyword>
<feature type="domain" description="Nucleoside phosphorylase" evidence="4">
    <location>
        <begin position="17"/>
        <end position="234"/>
    </location>
</feature>
<dbReference type="SUPFAM" id="SSF53167">
    <property type="entry name" value="Purine and uridine phosphorylases"/>
    <property type="match status" value="1"/>
</dbReference>
<keyword evidence="3" id="KW-0808">Transferase</keyword>
<comment type="similarity">
    <text evidence="1">Belongs to the PNP/UDP phosphorylase family.</text>
</comment>
<dbReference type="KEGG" id="mten:GWK48_01495"/>
<dbReference type="GO" id="GO:0009164">
    <property type="term" value="P:nucleoside catabolic process"/>
    <property type="evidence" value="ECO:0007669"/>
    <property type="project" value="UniProtKB-ARBA"/>
</dbReference>
<dbReference type="InterPro" id="IPR018016">
    <property type="entry name" value="Nucleoside_phosphorylase_CS"/>
</dbReference>
<dbReference type="OrthoDB" id="372263at2157"/>
<dbReference type="GO" id="GO:0005829">
    <property type="term" value="C:cytosol"/>
    <property type="evidence" value="ECO:0007669"/>
    <property type="project" value="TreeGrafter"/>
</dbReference>
<dbReference type="Gene3D" id="3.40.50.1580">
    <property type="entry name" value="Nucleoside phosphorylase domain"/>
    <property type="match status" value="1"/>
</dbReference>
<accession>A0A6N0NR77</accession>
<dbReference type="Pfam" id="PF01048">
    <property type="entry name" value="PNP_UDP_1"/>
    <property type="match status" value="1"/>
</dbReference>
<dbReference type="EMBL" id="CP049074">
    <property type="protein sequence ID" value="QKQ99245.1"/>
    <property type="molecule type" value="Genomic_DNA"/>
</dbReference>
<organism evidence="5 6">
    <name type="scientific">Metallosphaera tengchongensis</name>
    <dbReference type="NCBI Taxonomy" id="1532350"/>
    <lineage>
        <taxon>Archaea</taxon>
        <taxon>Thermoproteota</taxon>
        <taxon>Thermoprotei</taxon>
        <taxon>Sulfolobales</taxon>
        <taxon>Sulfolobaceae</taxon>
        <taxon>Metallosphaera</taxon>
    </lineage>
</organism>
<evidence type="ECO:0000313" key="5">
    <source>
        <dbReference type="EMBL" id="QKQ99245.1"/>
    </source>
</evidence>
<dbReference type="CDD" id="cd17764">
    <property type="entry name" value="MTAP_SsMTAPI_like"/>
    <property type="match status" value="1"/>
</dbReference>
<dbReference type="PROSITE" id="PS01232">
    <property type="entry name" value="PNP_UDP_1"/>
    <property type="match status" value="1"/>
</dbReference>
<gene>
    <name evidence="5" type="ORF">GWK48_01495</name>
</gene>
<protein>
    <submittedName>
        <fullName evidence="5">Purine-nucleoside phosphorylase</fullName>
    </submittedName>
</protein>
<evidence type="ECO:0000256" key="1">
    <source>
        <dbReference type="ARBA" id="ARBA00010456"/>
    </source>
</evidence>
<evidence type="ECO:0000259" key="4">
    <source>
        <dbReference type="Pfam" id="PF01048"/>
    </source>
</evidence>
<dbReference type="PANTHER" id="PTHR43691:SF11">
    <property type="entry name" value="FI09636P-RELATED"/>
    <property type="match status" value="1"/>
</dbReference>
<dbReference type="Proteomes" id="UP000509301">
    <property type="component" value="Chromosome"/>
</dbReference>
<dbReference type="PANTHER" id="PTHR43691">
    <property type="entry name" value="URIDINE PHOSPHORYLASE"/>
    <property type="match status" value="1"/>
</dbReference>
<sequence length="239" mass="25778">MNPVHILAKKGEVAENVLVVGDPGRARLISSFLDSPQLVNENRGFLVYTGFYKGSRISVATHGIGGPSMAIVFEELHMLGAKNFVRLGTVGALVPEVKLGEYIVPSGASYNPGGLIFQYIGDLTSSSASPDFNLTQKLVSSLGSSNLRFHVGNVFSSDAFYAEDKNFVEKWSSRGNIGVEMECATLFFLSKLRKTKAAAVLVVSDNLATGGDWISKDELERSVKEAAKLILTVLSEIKE</sequence>